<evidence type="ECO:0000256" key="10">
    <source>
        <dbReference type="RuleBase" id="RU003656"/>
    </source>
</evidence>
<dbReference type="PANTHER" id="PTHR13822:SF10">
    <property type="entry name" value="ATP SYNTHASE EPSILON CHAIN, CHLOROPLASTIC"/>
    <property type="match status" value="1"/>
</dbReference>
<keyword evidence="3 9" id="KW-0813">Transport</keyword>
<keyword evidence="9" id="KW-0375">Hydrogen ion transport</keyword>
<dbReference type="InterPro" id="IPR001469">
    <property type="entry name" value="ATP_synth_F1_dsu/esu"/>
</dbReference>
<evidence type="ECO:0000256" key="3">
    <source>
        <dbReference type="ARBA" id="ARBA00022448"/>
    </source>
</evidence>
<dbReference type="SUPFAM" id="SSF51344">
    <property type="entry name" value="Epsilon subunit of F1F0-ATP synthase N-terminal domain"/>
    <property type="match status" value="1"/>
</dbReference>
<evidence type="ECO:0000259" key="12">
    <source>
        <dbReference type="Pfam" id="PF02823"/>
    </source>
</evidence>
<dbReference type="OrthoDB" id="9804110at2"/>
<feature type="domain" description="ATP synthase epsilon subunit C-terminal" evidence="11">
    <location>
        <begin position="87"/>
        <end position="132"/>
    </location>
</feature>
<comment type="function">
    <text evidence="9">Produces ATP from ADP in the presence of a proton gradient across the membrane.</text>
</comment>
<evidence type="ECO:0000256" key="7">
    <source>
        <dbReference type="ARBA" id="ARBA00023196"/>
    </source>
</evidence>
<dbReference type="RefSeq" id="WP_058963463.1">
    <property type="nucleotide sequence ID" value="NZ_CABKVM010000014.1"/>
</dbReference>
<proteinExistence type="inferred from homology"/>
<evidence type="ECO:0000256" key="4">
    <source>
        <dbReference type="ARBA" id="ARBA00022475"/>
    </source>
</evidence>
<dbReference type="GO" id="GO:0005524">
    <property type="term" value="F:ATP binding"/>
    <property type="evidence" value="ECO:0007669"/>
    <property type="project" value="UniProtKB-UniRule"/>
</dbReference>
<dbReference type="EMBL" id="SLUM01000014">
    <property type="protein sequence ID" value="TCL56133.1"/>
    <property type="molecule type" value="Genomic_DNA"/>
</dbReference>
<evidence type="ECO:0000256" key="9">
    <source>
        <dbReference type="HAMAP-Rule" id="MF_00530"/>
    </source>
</evidence>
<keyword evidence="8 9" id="KW-0066">ATP synthesis</keyword>
<dbReference type="Pfam" id="PF00401">
    <property type="entry name" value="ATP-synt_DE"/>
    <property type="match status" value="1"/>
</dbReference>
<protein>
    <recommendedName>
        <fullName evidence="9">ATP synthase epsilon chain</fullName>
    </recommendedName>
    <alternativeName>
        <fullName evidence="9">ATP synthase F1 sector epsilon subunit</fullName>
    </alternativeName>
    <alternativeName>
        <fullName evidence="9">F-ATPase epsilon subunit</fullName>
    </alternativeName>
</protein>
<reference evidence="13 14" key="1">
    <citation type="submission" date="2019-03" db="EMBL/GenBank/DDBJ databases">
        <title>Genomic Encyclopedia of Type Strains, Phase IV (KMG-IV): sequencing the most valuable type-strain genomes for metagenomic binning, comparative biology and taxonomic classification.</title>
        <authorList>
            <person name="Goeker M."/>
        </authorList>
    </citation>
    <scope>NUCLEOTIDE SEQUENCE [LARGE SCALE GENOMIC DNA]</scope>
    <source>
        <strain evidence="13 14">DSM 100451</strain>
    </source>
</reference>
<name>A0A4R1QSV1_9FIRM</name>
<dbReference type="InterPro" id="IPR036771">
    <property type="entry name" value="ATPsynth_dsu/esu_N"/>
</dbReference>
<accession>A0A4R1QSV1</accession>
<comment type="caution">
    <text evidence="13">The sequence shown here is derived from an EMBL/GenBank/DDBJ whole genome shotgun (WGS) entry which is preliminary data.</text>
</comment>
<keyword evidence="5 9" id="KW-0406">Ion transport</keyword>
<sequence>MNTFHLQIVTPDGQVYDGPAARVICRTIAGDVCILPRHCDYITALGMGEARVTLEGGTVRRGACIGGMLTVRAGQVRLVATTFEWAEDIDKARAEASRQRAETVLGQQGADARELELAQARLKRALVRTHVANLV</sequence>
<comment type="similarity">
    <text evidence="2 9 10">Belongs to the ATPase epsilon chain family.</text>
</comment>
<keyword evidence="6 9" id="KW-0472">Membrane</keyword>
<evidence type="ECO:0000259" key="11">
    <source>
        <dbReference type="Pfam" id="PF00401"/>
    </source>
</evidence>
<dbReference type="HAMAP" id="MF_00530">
    <property type="entry name" value="ATP_synth_epsil_bac"/>
    <property type="match status" value="1"/>
</dbReference>
<dbReference type="InterPro" id="IPR020547">
    <property type="entry name" value="ATP_synth_F1_esu_C"/>
</dbReference>
<evidence type="ECO:0000313" key="14">
    <source>
        <dbReference type="Proteomes" id="UP000295184"/>
    </source>
</evidence>
<dbReference type="GO" id="GO:0046933">
    <property type="term" value="F:proton-transporting ATP synthase activity, rotational mechanism"/>
    <property type="evidence" value="ECO:0007669"/>
    <property type="project" value="UniProtKB-UniRule"/>
</dbReference>
<organism evidence="13 14">
    <name type="scientific">Allofournierella massiliensis</name>
    <dbReference type="NCBI Taxonomy" id="1650663"/>
    <lineage>
        <taxon>Bacteria</taxon>
        <taxon>Bacillati</taxon>
        <taxon>Bacillota</taxon>
        <taxon>Clostridia</taxon>
        <taxon>Eubacteriales</taxon>
        <taxon>Oscillospiraceae</taxon>
        <taxon>Allofournierella</taxon>
    </lineage>
</organism>
<feature type="domain" description="ATP synthase F1 complex delta/epsilon subunit N-terminal" evidence="12">
    <location>
        <begin position="4"/>
        <end position="82"/>
    </location>
</feature>
<dbReference type="STRING" id="1650663.GCA_001486665_00986"/>
<dbReference type="CDD" id="cd12152">
    <property type="entry name" value="F1-ATPase_delta"/>
    <property type="match status" value="1"/>
</dbReference>
<dbReference type="Pfam" id="PF02823">
    <property type="entry name" value="ATP-synt_DE_N"/>
    <property type="match status" value="1"/>
</dbReference>
<dbReference type="Proteomes" id="UP000295184">
    <property type="component" value="Unassembled WGS sequence"/>
</dbReference>
<dbReference type="Gene3D" id="2.60.15.10">
    <property type="entry name" value="F0F1 ATP synthase delta/epsilon subunit, N-terminal"/>
    <property type="match status" value="1"/>
</dbReference>
<dbReference type="NCBIfam" id="TIGR01216">
    <property type="entry name" value="ATP_synt_epsi"/>
    <property type="match status" value="1"/>
</dbReference>
<evidence type="ECO:0000256" key="6">
    <source>
        <dbReference type="ARBA" id="ARBA00023136"/>
    </source>
</evidence>
<keyword evidence="7 9" id="KW-0139">CF(1)</keyword>
<dbReference type="GO" id="GO:0005886">
    <property type="term" value="C:plasma membrane"/>
    <property type="evidence" value="ECO:0007669"/>
    <property type="project" value="UniProtKB-SubCell"/>
</dbReference>
<evidence type="ECO:0000256" key="1">
    <source>
        <dbReference type="ARBA" id="ARBA00004184"/>
    </source>
</evidence>
<evidence type="ECO:0000256" key="8">
    <source>
        <dbReference type="ARBA" id="ARBA00023310"/>
    </source>
</evidence>
<dbReference type="AlphaFoldDB" id="A0A4R1QSV1"/>
<dbReference type="GO" id="GO:0012505">
    <property type="term" value="C:endomembrane system"/>
    <property type="evidence" value="ECO:0007669"/>
    <property type="project" value="UniProtKB-SubCell"/>
</dbReference>
<dbReference type="InterPro" id="IPR020546">
    <property type="entry name" value="ATP_synth_F1_dsu/esu_N"/>
</dbReference>
<gene>
    <name evidence="9" type="primary">atpC</name>
    <name evidence="13" type="ORF">EDD77_11487</name>
</gene>
<evidence type="ECO:0000313" key="13">
    <source>
        <dbReference type="EMBL" id="TCL56133.1"/>
    </source>
</evidence>
<dbReference type="GO" id="GO:0045259">
    <property type="term" value="C:proton-transporting ATP synthase complex"/>
    <property type="evidence" value="ECO:0007669"/>
    <property type="project" value="UniProtKB-KW"/>
</dbReference>
<evidence type="ECO:0000256" key="5">
    <source>
        <dbReference type="ARBA" id="ARBA00023065"/>
    </source>
</evidence>
<keyword evidence="4 9" id="KW-1003">Cell membrane</keyword>
<comment type="subcellular location">
    <subcellularLocation>
        <location evidence="9">Cell membrane</location>
        <topology evidence="9">Peripheral membrane protein</topology>
    </subcellularLocation>
    <subcellularLocation>
        <location evidence="1">Endomembrane system</location>
        <topology evidence="1">Peripheral membrane protein</topology>
    </subcellularLocation>
</comment>
<dbReference type="PANTHER" id="PTHR13822">
    <property type="entry name" value="ATP SYNTHASE DELTA/EPSILON CHAIN"/>
    <property type="match status" value="1"/>
</dbReference>
<evidence type="ECO:0000256" key="2">
    <source>
        <dbReference type="ARBA" id="ARBA00005712"/>
    </source>
</evidence>
<comment type="subunit">
    <text evidence="9 10">F-type ATPases have 2 components, CF(1) - the catalytic core - and CF(0) - the membrane proton channel. CF(1) has five subunits: alpha(3), beta(3), gamma(1), delta(1), epsilon(1). CF(0) has three main subunits: a, b and c.</text>
</comment>